<comment type="caution">
    <text evidence="1">The sequence shown here is derived from an EMBL/GenBank/DDBJ whole genome shotgun (WGS) entry which is preliminary data.</text>
</comment>
<evidence type="ECO:0000313" key="1">
    <source>
        <dbReference type="EMBL" id="EHN09194.1"/>
    </source>
</evidence>
<dbReference type="Proteomes" id="UP000005143">
    <property type="component" value="Unassembled WGS sequence"/>
</dbReference>
<evidence type="ECO:0000313" key="2">
    <source>
        <dbReference type="Proteomes" id="UP000005143"/>
    </source>
</evidence>
<gene>
    <name evidence="1" type="ORF">PAI11_40010</name>
</gene>
<name>H0EAX6_9ACTN</name>
<sequence length="38" mass="4288">MVDNANELAMAECRPLNARLQAVGDRLGIWRTDDELDD</sequence>
<organism evidence="1 2">
    <name type="scientific">Patulibacter medicamentivorans</name>
    <dbReference type="NCBI Taxonomy" id="1097667"/>
    <lineage>
        <taxon>Bacteria</taxon>
        <taxon>Bacillati</taxon>
        <taxon>Actinomycetota</taxon>
        <taxon>Thermoleophilia</taxon>
        <taxon>Solirubrobacterales</taxon>
        <taxon>Patulibacteraceae</taxon>
        <taxon>Patulibacter</taxon>
    </lineage>
</organism>
<dbReference type="AlphaFoldDB" id="H0EAX6"/>
<protein>
    <submittedName>
        <fullName evidence="1">Uncharacterized protein</fullName>
    </submittedName>
</protein>
<proteinExistence type="predicted"/>
<reference evidence="1 2" key="1">
    <citation type="journal article" date="2013" name="Biodegradation">
        <title>Quantitative proteomic analysis of ibuprofen-degrading Patulibacter sp. strain I11.</title>
        <authorList>
            <person name="Almeida B."/>
            <person name="Kjeldal H."/>
            <person name="Lolas I."/>
            <person name="Knudsen A.D."/>
            <person name="Carvalho G."/>
            <person name="Nielsen K.L."/>
            <person name="Barreto Crespo M.T."/>
            <person name="Stensballe A."/>
            <person name="Nielsen J.L."/>
        </authorList>
    </citation>
    <scope>NUCLEOTIDE SEQUENCE [LARGE SCALE GENOMIC DNA]</scope>
    <source>
        <strain evidence="1 2">I11</strain>
    </source>
</reference>
<dbReference type="EMBL" id="AGUD01000299">
    <property type="protein sequence ID" value="EHN09194.1"/>
    <property type="molecule type" value="Genomic_DNA"/>
</dbReference>
<accession>H0EAX6</accession>
<keyword evidence="2" id="KW-1185">Reference proteome</keyword>